<proteinExistence type="predicted"/>
<organism evidence="1 2">
    <name type="scientific">Parascaris equorum</name>
    <name type="common">Equine roundworm</name>
    <dbReference type="NCBI Taxonomy" id="6256"/>
    <lineage>
        <taxon>Eukaryota</taxon>
        <taxon>Metazoa</taxon>
        <taxon>Ecdysozoa</taxon>
        <taxon>Nematoda</taxon>
        <taxon>Chromadorea</taxon>
        <taxon>Rhabditida</taxon>
        <taxon>Spirurina</taxon>
        <taxon>Ascaridomorpha</taxon>
        <taxon>Ascaridoidea</taxon>
        <taxon>Ascarididae</taxon>
        <taxon>Parascaris</taxon>
    </lineage>
</organism>
<reference evidence="2" key="1">
    <citation type="submission" date="2022-11" db="UniProtKB">
        <authorList>
            <consortium name="WormBaseParasite"/>
        </authorList>
    </citation>
    <scope>IDENTIFICATION</scope>
</reference>
<keyword evidence="1" id="KW-1185">Reference proteome</keyword>
<dbReference type="WBParaSite" id="PEQ_0000863201-mRNA-1">
    <property type="protein sequence ID" value="PEQ_0000863201-mRNA-1"/>
    <property type="gene ID" value="PEQ_0000863201"/>
</dbReference>
<accession>A0A914RQQ4</accession>
<dbReference type="Proteomes" id="UP000887564">
    <property type="component" value="Unplaced"/>
</dbReference>
<evidence type="ECO:0000313" key="2">
    <source>
        <dbReference type="WBParaSite" id="PEQ_0000863201-mRNA-1"/>
    </source>
</evidence>
<name>A0A914RQQ4_PAREQ</name>
<evidence type="ECO:0000313" key="1">
    <source>
        <dbReference type="Proteomes" id="UP000887564"/>
    </source>
</evidence>
<dbReference type="AlphaFoldDB" id="A0A914RQQ4"/>
<sequence>MAYTVLTTEETLLRLGYQPLTIEFGFCLEQTEMKSFQLFYSAGQIQTFKEVRSIVESQYLELSVHWVTFYSIRLTKAVTATLGKIKKIGSVRLLPTFYGFVRGLAKVKRPSVAALEYISSLVAASVDTNERSHFEKRDRNISSRSQLLIETPSPRVRSGCGMGALLTYMNVDDGAFQNSCEEPFEARQRLTRELIGVVDASLFQLQDLLAEKIKSKRHLLETYFPEFANYQLPADATYDASDDPARWVGSSEGQRCNVTTARIDALSEKRSNEAAIGMQTRFRIDSLQSGSVPCTRLKKFQSKWVLPHNFRLTYRHVLFG</sequence>
<protein>
    <submittedName>
        <fullName evidence="2">Uncharacterized protein</fullName>
    </submittedName>
</protein>